<dbReference type="InterPro" id="IPR013783">
    <property type="entry name" value="Ig-like_fold"/>
</dbReference>
<sequence length="963" mass="105789">MEKVNNFVLRHKPGLISKHRYIDRPPGKIANSGSDQTSDPLNGNYTVVKLDSIMASFQGVNNNLELMSFTAQPYTDKTNGSGVAISDETSLSIEGGSNFKQMVTISADIDGNKKDEIIVAYLNDKNELWLEVIKYEEGAKTSNYAVLSRFIIEAEIGDQTTIWGSYTDEGEIKKPIIAWVDKSNKVKIWTCDNIADDTKREPFLFEGPETSESKKADIAIGAFTGQRNNEIAIFYEGKKDSNGNNLFVSVYCIANQKSKLISSAIVGATDEGYSPYTLNVKSGAFLANTVRDGLALSWAIKETDKAQLQMWECHKSNTEKTNNQFDLKMVDAAKDLAVKGGLIRTAVGDINDDGVEELVVGRVANELIEGHLVLQVYRFENTLKLSPASTGRMYGDNSFNFISFDFELAIADLENHSSPGLDNNYIGAGIVIAALGAEKSLMPQNGYARVSLGVIKVDPELNFAIRYKEKPAAIPGLFSGNIAYDSNKNLGNLKIKLTHGDFNGTNICVGSPKQSTIEDVNSIIAIINFPPIPSEFQNTEEFNCVGQVSFSDTKGNSTSMGLSTHRSYSTSDSLGSSLGISSLFSFTSSINKTHGKDFSKSTDKIADITTSLNVSSDKEDVILLNVNIFNTWEYPVYKDGVHKGHILVVFPQSSGNIKTLSGKDLSSLYKPAHLIGNILSYPSADPKDYDAMKGSFCNAVISVDSQPTSISANWSNSNNQSEQKSVNQSTHISNQQSANVSSDFLCGFSLGINHNYDNTYSNSESSNYAINFTESTNIDMSITPAGLNETMYYTVKPYVYWCKTGNYLKVDYAVFIPKGSTWFTQKYNESNPCFHLPWITDGYKLFTRDIEFVQSDNDSTTILVTVHNDTLKPTTKIELALYNKDPHKNGTQIGDIQTINGLPARGAGHCIFTVKTSFLESLLVDGYTSIYAVINPKTTLKNLNDHNKIGFGYYPSNYLSGAI</sequence>
<feature type="region of interest" description="Disordered" evidence="1">
    <location>
        <begin position="19"/>
        <end position="40"/>
    </location>
</feature>
<reference evidence="2 3" key="1">
    <citation type="submission" date="2024-03" db="EMBL/GenBank/DDBJ databases">
        <title>Sequence of Lycoming College Course Isolates.</title>
        <authorList>
            <person name="Plotts O."/>
            <person name="Newman J."/>
        </authorList>
    </citation>
    <scope>NUCLEOTIDE SEQUENCE [LARGE SCALE GENOMIC DNA]</scope>
    <source>
        <strain evidence="2 3">CJB-3</strain>
    </source>
</reference>
<accession>A0ABU8NLD3</accession>
<dbReference type="EMBL" id="JBBEUB010000001">
    <property type="protein sequence ID" value="MEJ2902043.1"/>
    <property type="molecule type" value="Genomic_DNA"/>
</dbReference>
<evidence type="ECO:0000256" key="1">
    <source>
        <dbReference type="SAM" id="MobiDB-lite"/>
    </source>
</evidence>
<name>A0ABU8NLD3_9SPHI</name>
<keyword evidence="3" id="KW-1185">Reference proteome</keyword>
<dbReference type="RefSeq" id="WP_337715848.1">
    <property type="nucleotide sequence ID" value="NZ_JBBEUB010000001.1"/>
</dbReference>
<dbReference type="SUPFAM" id="SSF69318">
    <property type="entry name" value="Integrin alpha N-terminal domain"/>
    <property type="match status" value="1"/>
</dbReference>
<evidence type="ECO:0000313" key="2">
    <source>
        <dbReference type="EMBL" id="MEJ2902043.1"/>
    </source>
</evidence>
<evidence type="ECO:0000313" key="3">
    <source>
        <dbReference type="Proteomes" id="UP001378956"/>
    </source>
</evidence>
<feature type="compositionally biased region" description="Polar residues" evidence="1">
    <location>
        <begin position="31"/>
        <end position="40"/>
    </location>
</feature>
<dbReference type="Gene3D" id="2.60.40.10">
    <property type="entry name" value="Immunoglobulins"/>
    <property type="match status" value="1"/>
</dbReference>
<evidence type="ECO:0008006" key="4">
    <source>
        <dbReference type="Google" id="ProtNLM"/>
    </source>
</evidence>
<dbReference type="Proteomes" id="UP001378956">
    <property type="component" value="Unassembled WGS sequence"/>
</dbReference>
<gene>
    <name evidence="2" type="ORF">WAE58_06395</name>
</gene>
<proteinExistence type="predicted"/>
<dbReference type="InterPro" id="IPR028994">
    <property type="entry name" value="Integrin_alpha_N"/>
</dbReference>
<comment type="caution">
    <text evidence="2">The sequence shown here is derived from an EMBL/GenBank/DDBJ whole genome shotgun (WGS) entry which is preliminary data.</text>
</comment>
<protein>
    <recommendedName>
        <fullName evidence="4">FG-GAP repeat protein</fullName>
    </recommendedName>
</protein>
<organism evidence="2 3">
    <name type="scientific">Pedobacter panaciterrae</name>
    <dbReference type="NCBI Taxonomy" id="363849"/>
    <lineage>
        <taxon>Bacteria</taxon>
        <taxon>Pseudomonadati</taxon>
        <taxon>Bacteroidota</taxon>
        <taxon>Sphingobacteriia</taxon>
        <taxon>Sphingobacteriales</taxon>
        <taxon>Sphingobacteriaceae</taxon>
        <taxon>Pedobacter</taxon>
    </lineage>
</organism>
<feature type="region of interest" description="Disordered" evidence="1">
    <location>
        <begin position="711"/>
        <end position="732"/>
    </location>
</feature>